<feature type="compositionally biased region" description="Basic residues" evidence="1">
    <location>
        <begin position="55"/>
        <end position="70"/>
    </location>
</feature>
<name>A0A0L8LAE1_STRVR</name>
<accession>A0A0L8LAE1</accession>
<dbReference type="EMBL" id="LGUP01000035">
    <property type="protein sequence ID" value="KOG35097.1"/>
    <property type="molecule type" value="Genomic_DNA"/>
</dbReference>
<dbReference type="AlphaFoldDB" id="A0A0L8LAE1"/>
<reference evidence="2 3" key="1">
    <citation type="submission" date="2015-06" db="EMBL/GenBank/DDBJ databases">
        <authorList>
            <person name="Hoefler B.C."/>
            <person name="Straight P.D."/>
        </authorList>
    </citation>
    <scope>NUCLEOTIDE SEQUENCE [LARGE SCALE GENOMIC DNA]</scope>
    <source>
        <strain evidence="2 3">NRRL 3427</strain>
    </source>
</reference>
<sequence>MRGLRPGLLARRPPRPPGGDRLRRGTGVRRREDRLTARARARAPAPAPAPAPVSRGRRRAAARSVRHSPRRSAACGR</sequence>
<feature type="region of interest" description="Disordered" evidence="1">
    <location>
        <begin position="1"/>
        <end position="77"/>
    </location>
</feature>
<evidence type="ECO:0000256" key="1">
    <source>
        <dbReference type="SAM" id="MobiDB-lite"/>
    </source>
</evidence>
<evidence type="ECO:0000313" key="2">
    <source>
        <dbReference type="EMBL" id="KOG35097.1"/>
    </source>
</evidence>
<gene>
    <name evidence="2" type="ORF">ADK34_05815</name>
</gene>
<proteinExistence type="predicted"/>
<comment type="caution">
    <text evidence="2">The sequence shown here is derived from an EMBL/GenBank/DDBJ whole genome shotgun (WGS) entry which is preliminary data.</text>
</comment>
<protein>
    <submittedName>
        <fullName evidence="2">Uncharacterized protein</fullName>
    </submittedName>
</protein>
<organism evidence="2 3">
    <name type="scientific">Streptomyces viridochromogenes</name>
    <dbReference type="NCBI Taxonomy" id="1938"/>
    <lineage>
        <taxon>Bacteria</taxon>
        <taxon>Bacillati</taxon>
        <taxon>Actinomycetota</taxon>
        <taxon>Actinomycetes</taxon>
        <taxon>Kitasatosporales</taxon>
        <taxon>Streptomycetaceae</taxon>
        <taxon>Streptomyces</taxon>
    </lineage>
</organism>
<feature type="compositionally biased region" description="Low complexity" evidence="1">
    <location>
        <begin position="1"/>
        <end position="11"/>
    </location>
</feature>
<dbReference type="Proteomes" id="UP000037023">
    <property type="component" value="Unassembled WGS sequence"/>
</dbReference>
<evidence type="ECO:0000313" key="3">
    <source>
        <dbReference type="Proteomes" id="UP000037023"/>
    </source>
</evidence>
<feature type="compositionally biased region" description="Basic and acidic residues" evidence="1">
    <location>
        <begin position="18"/>
        <end position="36"/>
    </location>
</feature>